<dbReference type="EMBL" id="BAABGY010000001">
    <property type="protein sequence ID" value="GAA4318327.1"/>
    <property type="molecule type" value="Genomic_DNA"/>
</dbReference>
<proteinExistence type="predicted"/>
<dbReference type="RefSeq" id="WP_345252761.1">
    <property type="nucleotide sequence ID" value="NZ_BAABGY010000001.1"/>
</dbReference>
<gene>
    <name evidence="1" type="ORF">GCM10023184_02480</name>
</gene>
<accession>A0ABP8G737</accession>
<evidence type="ECO:0000313" key="2">
    <source>
        <dbReference type="Proteomes" id="UP001501725"/>
    </source>
</evidence>
<evidence type="ECO:0000313" key="1">
    <source>
        <dbReference type="EMBL" id="GAA4318327.1"/>
    </source>
</evidence>
<protein>
    <submittedName>
        <fullName evidence="1">Uncharacterized protein</fullName>
    </submittedName>
</protein>
<organism evidence="1 2">
    <name type="scientific">Flaviaesturariibacter amylovorans</name>
    <dbReference type="NCBI Taxonomy" id="1084520"/>
    <lineage>
        <taxon>Bacteria</taxon>
        <taxon>Pseudomonadati</taxon>
        <taxon>Bacteroidota</taxon>
        <taxon>Chitinophagia</taxon>
        <taxon>Chitinophagales</taxon>
        <taxon>Chitinophagaceae</taxon>
        <taxon>Flaviaestuariibacter</taxon>
    </lineage>
</organism>
<comment type="caution">
    <text evidence="1">The sequence shown here is derived from an EMBL/GenBank/DDBJ whole genome shotgun (WGS) entry which is preliminary data.</text>
</comment>
<keyword evidence="2" id="KW-1185">Reference proteome</keyword>
<dbReference type="Proteomes" id="UP001501725">
    <property type="component" value="Unassembled WGS sequence"/>
</dbReference>
<name>A0ABP8G737_9BACT</name>
<sequence>MDTATYEEIINSGTVLDGTTLNITIKELHARKEAGLVAVLQRILAHNAVEKPPRPAGTFDTSPTWYRIDLPAESAAAIADLFLALEAEHAGEGDKPAPMELFYGNLADKWMPFSYPL</sequence>
<reference evidence="2" key="1">
    <citation type="journal article" date="2019" name="Int. J. Syst. Evol. Microbiol.">
        <title>The Global Catalogue of Microorganisms (GCM) 10K type strain sequencing project: providing services to taxonomists for standard genome sequencing and annotation.</title>
        <authorList>
            <consortium name="The Broad Institute Genomics Platform"/>
            <consortium name="The Broad Institute Genome Sequencing Center for Infectious Disease"/>
            <person name="Wu L."/>
            <person name="Ma J."/>
        </authorList>
    </citation>
    <scope>NUCLEOTIDE SEQUENCE [LARGE SCALE GENOMIC DNA]</scope>
    <source>
        <strain evidence="2">JCM 17919</strain>
    </source>
</reference>